<evidence type="ECO:0000256" key="3">
    <source>
        <dbReference type="ARBA" id="ARBA00022741"/>
    </source>
</evidence>
<evidence type="ECO:0000256" key="6">
    <source>
        <dbReference type="ARBA" id="ARBA00022962"/>
    </source>
</evidence>
<dbReference type="UniPathway" id="UPA00148">
    <property type="reaction ID" value="UER00231"/>
</dbReference>
<evidence type="ECO:0000313" key="10">
    <source>
        <dbReference type="EMBL" id="SKB56047.1"/>
    </source>
</evidence>
<comment type="miscellaneous">
    <text evidence="7">The a and c carboxylates of cobyrinate are activated for nucleophilic attack via formation of a phosphorylated intermediate by ATP. CbiA catalyzes first the amidation of the c-carboxylate, and then that of the a-carboxylate.</text>
</comment>
<evidence type="ECO:0000313" key="11">
    <source>
        <dbReference type="Proteomes" id="UP000243406"/>
    </source>
</evidence>
<evidence type="ECO:0000256" key="7">
    <source>
        <dbReference type="HAMAP-Rule" id="MF_00027"/>
    </source>
</evidence>
<dbReference type="RefSeq" id="WP_079589919.1">
    <property type="nucleotide sequence ID" value="NZ_FUYN01000004.1"/>
</dbReference>
<dbReference type="Pfam" id="PF01656">
    <property type="entry name" value="CbiA"/>
    <property type="match status" value="1"/>
</dbReference>
<keyword evidence="6 7" id="KW-0315">Glutamine amidotransferase</keyword>
<feature type="site" description="Increases nucleophilicity of active site Cys" evidence="7">
    <location>
        <position position="431"/>
    </location>
</feature>
<comment type="similarity">
    <text evidence="7">Belongs to the CobB/CbiA family.</text>
</comment>
<dbReference type="PROSITE" id="PS51274">
    <property type="entry name" value="GATASE_COBBQ"/>
    <property type="match status" value="1"/>
</dbReference>
<dbReference type="Proteomes" id="UP000243406">
    <property type="component" value="Unassembled WGS sequence"/>
</dbReference>
<feature type="active site" description="Nucleophile" evidence="7">
    <location>
        <position position="327"/>
    </location>
</feature>
<feature type="domain" description="CobB/CobQ-like glutamine amidotransferase" evidence="9">
    <location>
        <begin position="246"/>
        <end position="437"/>
    </location>
</feature>
<dbReference type="PANTHER" id="PTHR43873">
    <property type="entry name" value="COBYRINATE A,C-DIAMIDE SYNTHASE"/>
    <property type="match status" value="1"/>
</dbReference>
<dbReference type="GO" id="GO:0005524">
    <property type="term" value="F:ATP binding"/>
    <property type="evidence" value="ECO:0007669"/>
    <property type="project" value="UniProtKB-UniRule"/>
</dbReference>
<keyword evidence="3 7" id="KW-0547">Nucleotide-binding</keyword>
<gene>
    <name evidence="7" type="primary">cbiA</name>
    <name evidence="10" type="ORF">SAMN02745120_2115</name>
</gene>
<keyword evidence="7" id="KW-0169">Cobalamin biosynthesis</keyword>
<dbReference type="HAMAP" id="MF_00027">
    <property type="entry name" value="CobB_CbiA"/>
    <property type="match status" value="1"/>
</dbReference>
<keyword evidence="4 7" id="KW-0067">ATP-binding</keyword>
<dbReference type="InterPro" id="IPR004484">
    <property type="entry name" value="CbiA/CobB_synth"/>
</dbReference>
<comment type="pathway">
    <text evidence="7">Cofactor biosynthesis; adenosylcobalamin biosynthesis; cob(II)yrinate a,c-diamide from sirohydrochlorin (anaerobic route): step 10/10.</text>
</comment>
<evidence type="ECO:0000256" key="2">
    <source>
        <dbReference type="ARBA" id="ARBA00022598"/>
    </source>
</evidence>
<accession>A0A1T5C9D8</accession>
<dbReference type="PANTHER" id="PTHR43873:SF1">
    <property type="entry name" value="COBYRINATE A,C-DIAMIDE SYNTHASE"/>
    <property type="match status" value="1"/>
</dbReference>
<dbReference type="GO" id="GO:0009236">
    <property type="term" value="P:cobalamin biosynthetic process"/>
    <property type="evidence" value="ECO:0007669"/>
    <property type="project" value="UniProtKB-UniRule"/>
</dbReference>
<comment type="catalytic activity">
    <reaction evidence="7">
        <text>cob(II)yrinate + 2 L-glutamine + 2 ATP + 2 H2O = cob(II)yrinate a,c diamide + 2 L-glutamate + 2 ADP + 2 phosphate + 2 H(+)</text>
        <dbReference type="Rhea" id="RHEA:26289"/>
        <dbReference type="ChEBI" id="CHEBI:15377"/>
        <dbReference type="ChEBI" id="CHEBI:15378"/>
        <dbReference type="ChEBI" id="CHEBI:29985"/>
        <dbReference type="ChEBI" id="CHEBI:30616"/>
        <dbReference type="ChEBI" id="CHEBI:43474"/>
        <dbReference type="ChEBI" id="CHEBI:58359"/>
        <dbReference type="ChEBI" id="CHEBI:58537"/>
        <dbReference type="ChEBI" id="CHEBI:58894"/>
        <dbReference type="ChEBI" id="CHEBI:456216"/>
        <dbReference type="EC" id="6.3.5.11"/>
    </reaction>
</comment>
<dbReference type="OrthoDB" id="9764035at2"/>
<keyword evidence="5 7" id="KW-0460">Magnesium</keyword>
<reference evidence="11" key="1">
    <citation type="submission" date="2017-02" db="EMBL/GenBank/DDBJ databases">
        <authorList>
            <person name="Varghese N."/>
            <person name="Submissions S."/>
        </authorList>
    </citation>
    <scope>NUCLEOTIDE SEQUENCE [LARGE SCALE GENOMIC DNA]</scope>
    <source>
        <strain evidence="11">ATCC 35199</strain>
    </source>
</reference>
<dbReference type="CDD" id="cd03130">
    <property type="entry name" value="GATase1_CobB"/>
    <property type="match status" value="1"/>
</dbReference>
<dbReference type="SUPFAM" id="SSF52317">
    <property type="entry name" value="Class I glutamine amidotransferase-like"/>
    <property type="match status" value="1"/>
</dbReference>
<comment type="cofactor">
    <cofactor evidence="1 7">
        <name>Mg(2+)</name>
        <dbReference type="ChEBI" id="CHEBI:18420"/>
    </cofactor>
</comment>
<dbReference type="Gene3D" id="3.40.50.880">
    <property type="match status" value="1"/>
</dbReference>
<sequence>MDRIMIAATHSGAGKTTITSGLMRALKDKGLKVQPYKVGPDYIDTSYHKQASGLDSHNIDEFILPKDEIRNIFAAYAKTSDISIIEGVMGVYDGYQSDSDYCSSASMAKILNCPVILVIDARAMAGSAAALVKGFVEFDKDLDIVGVILNNVSSENHYDILKQAIEKNVNVKVLGRIPKNSDISLPSRHLGLVMQSELDDSEQKLQTMADLVTTYLDLDEIIKISKAKSTWESKRAIKRSDKNLTLAVAFDKAFNFYYPDTLNILKLAGIKLEYFSPISDSELPECDGIYFGGGYPEIFARELSNNTKMRASIKEASNNNMPIYGECGGLMYLGGYLIDSDGNKFDMTGILSGYSKMSAKLQRFGYCQGKLNESTIIGEKGQIVRGHEFHHSEFITDLEPVYSMEKEMSDYSIKTWAGGYKYKNTFGTYLHTHFASDYNLIYKFCSALEEYSESNL</sequence>
<feature type="domain" description="CobQ/CobB/MinD/ParA nucleotide binding" evidence="8">
    <location>
        <begin position="4"/>
        <end position="190"/>
    </location>
</feature>
<protein>
    <recommendedName>
        <fullName evidence="7">Cobyrinate a,c-diamide synthase</fullName>
        <ecNumber evidence="7">6.3.5.11</ecNumber>
    </recommendedName>
    <alternativeName>
        <fullName evidence="7">Cobyrinic acid a,c-diamide synthetase</fullName>
    </alternativeName>
</protein>
<dbReference type="GO" id="GO:0042242">
    <property type="term" value="F:cobyrinic acid a,c-diamide synthase activity"/>
    <property type="evidence" value="ECO:0007669"/>
    <property type="project" value="UniProtKB-UniRule"/>
</dbReference>
<dbReference type="SUPFAM" id="SSF52540">
    <property type="entry name" value="P-loop containing nucleoside triphosphate hydrolases"/>
    <property type="match status" value="1"/>
</dbReference>
<evidence type="ECO:0000259" key="9">
    <source>
        <dbReference type="Pfam" id="PF07685"/>
    </source>
</evidence>
<dbReference type="Gene3D" id="3.40.50.300">
    <property type="entry name" value="P-loop containing nucleotide triphosphate hydrolases"/>
    <property type="match status" value="1"/>
</dbReference>
<dbReference type="EC" id="6.3.5.11" evidence="7"/>
<dbReference type="NCBIfam" id="TIGR00379">
    <property type="entry name" value="cobB"/>
    <property type="match status" value="1"/>
</dbReference>
<dbReference type="NCBIfam" id="NF002204">
    <property type="entry name" value="PRK01077.1"/>
    <property type="match status" value="1"/>
</dbReference>
<dbReference type="Pfam" id="PF07685">
    <property type="entry name" value="GATase_3"/>
    <property type="match status" value="1"/>
</dbReference>
<dbReference type="AlphaFoldDB" id="A0A1T5C9D8"/>
<comment type="function">
    <text evidence="7">Catalyzes the ATP-dependent amidation of the two carboxylate groups at positions a and c of cobyrinate, using either L-glutamine or ammonia as the nitrogen source.</text>
</comment>
<comment type="domain">
    <text evidence="7">Comprises of two domains. The C-terminal domain contains the binding site for glutamine and catalyzes the hydrolysis of this substrate to glutamate and ammonia. The N-terminal domain is anticipated to bind ATP and cobyrinate and catalyzes the ultimate synthesis of the diamide product. The ammonia produced via the glutaminase domain is probably translocated to the adjacent domain via a molecular tunnel, where it reacts with an activated intermediate.</text>
</comment>
<dbReference type="EMBL" id="FUYN01000004">
    <property type="protein sequence ID" value="SKB56047.1"/>
    <property type="molecule type" value="Genomic_DNA"/>
</dbReference>
<dbReference type="InterPro" id="IPR011698">
    <property type="entry name" value="GATase_3"/>
</dbReference>
<name>A0A1T5C9D8_9FIRM</name>
<dbReference type="CDD" id="cd05388">
    <property type="entry name" value="CobB_N"/>
    <property type="match status" value="1"/>
</dbReference>
<evidence type="ECO:0000256" key="5">
    <source>
        <dbReference type="ARBA" id="ARBA00022842"/>
    </source>
</evidence>
<proteinExistence type="inferred from homology"/>
<evidence type="ECO:0000256" key="4">
    <source>
        <dbReference type="ARBA" id="ARBA00022840"/>
    </source>
</evidence>
<keyword evidence="2 7" id="KW-0436">Ligase</keyword>
<dbReference type="InterPro" id="IPR002586">
    <property type="entry name" value="CobQ/CobB/MinD/ParA_Nub-bd_dom"/>
</dbReference>
<keyword evidence="11" id="KW-1185">Reference proteome</keyword>
<organism evidence="10 11">
    <name type="scientific">Acetoanaerobium noterae</name>
    <dbReference type="NCBI Taxonomy" id="745369"/>
    <lineage>
        <taxon>Bacteria</taxon>
        <taxon>Bacillati</taxon>
        <taxon>Bacillota</taxon>
        <taxon>Clostridia</taxon>
        <taxon>Peptostreptococcales</taxon>
        <taxon>Filifactoraceae</taxon>
        <taxon>Acetoanaerobium</taxon>
    </lineage>
</organism>
<evidence type="ECO:0000259" key="8">
    <source>
        <dbReference type="Pfam" id="PF01656"/>
    </source>
</evidence>
<evidence type="ECO:0000256" key="1">
    <source>
        <dbReference type="ARBA" id="ARBA00001946"/>
    </source>
</evidence>
<dbReference type="InterPro" id="IPR029062">
    <property type="entry name" value="Class_I_gatase-like"/>
</dbReference>
<dbReference type="InterPro" id="IPR027417">
    <property type="entry name" value="P-loop_NTPase"/>
</dbReference>